<dbReference type="Proteomes" id="UP000276133">
    <property type="component" value="Unassembled WGS sequence"/>
</dbReference>
<keyword evidence="1" id="KW-0472">Membrane</keyword>
<name>A0A3M7SIJ8_BRAPC</name>
<keyword evidence="3" id="KW-1185">Reference proteome</keyword>
<feature type="transmembrane region" description="Helical" evidence="1">
    <location>
        <begin position="109"/>
        <end position="130"/>
    </location>
</feature>
<sequence>MLTYSGTTTTNLRSIINEIYSTSAIEWYLLLSFSAGNFVSCCNFEGTLGKMQTFSAFLLIALVTICLISFLSASAIPESIDQTGLELAGLFNKECEKFSQEILWCTMEIVYIFFSNKFISLALNLILTIIDLSEFSARI</sequence>
<gene>
    <name evidence="2" type="ORF">BpHYR1_053211</name>
</gene>
<evidence type="ECO:0000313" key="2">
    <source>
        <dbReference type="EMBL" id="RNA35714.1"/>
    </source>
</evidence>
<keyword evidence="1" id="KW-0812">Transmembrane</keyword>
<reference evidence="2 3" key="1">
    <citation type="journal article" date="2018" name="Sci. Rep.">
        <title>Genomic signatures of local adaptation to the degree of environmental predictability in rotifers.</title>
        <authorList>
            <person name="Franch-Gras L."/>
            <person name="Hahn C."/>
            <person name="Garcia-Roger E.M."/>
            <person name="Carmona M.J."/>
            <person name="Serra M."/>
            <person name="Gomez A."/>
        </authorList>
    </citation>
    <scope>NUCLEOTIDE SEQUENCE [LARGE SCALE GENOMIC DNA]</scope>
    <source>
        <strain evidence="2">HYR1</strain>
    </source>
</reference>
<keyword evidence="1" id="KW-1133">Transmembrane helix</keyword>
<dbReference type="AlphaFoldDB" id="A0A3M7SIJ8"/>
<evidence type="ECO:0000256" key="1">
    <source>
        <dbReference type="SAM" id="Phobius"/>
    </source>
</evidence>
<proteinExistence type="predicted"/>
<organism evidence="2 3">
    <name type="scientific">Brachionus plicatilis</name>
    <name type="common">Marine rotifer</name>
    <name type="synonym">Brachionus muelleri</name>
    <dbReference type="NCBI Taxonomy" id="10195"/>
    <lineage>
        <taxon>Eukaryota</taxon>
        <taxon>Metazoa</taxon>
        <taxon>Spiralia</taxon>
        <taxon>Gnathifera</taxon>
        <taxon>Rotifera</taxon>
        <taxon>Eurotatoria</taxon>
        <taxon>Monogononta</taxon>
        <taxon>Pseudotrocha</taxon>
        <taxon>Ploima</taxon>
        <taxon>Brachionidae</taxon>
        <taxon>Brachionus</taxon>
    </lineage>
</organism>
<evidence type="ECO:0000313" key="3">
    <source>
        <dbReference type="Proteomes" id="UP000276133"/>
    </source>
</evidence>
<protein>
    <submittedName>
        <fullName evidence="2">Uncharacterized protein</fullName>
    </submittedName>
</protein>
<dbReference type="EMBL" id="REGN01001293">
    <property type="protein sequence ID" value="RNA35714.1"/>
    <property type="molecule type" value="Genomic_DNA"/>
</dbReference>
<feature type="transmembrane region" description="Helical" evidence="1">
    <location>
        <begin position="56"/>
        <end position="76"/>
    </location>
</feature>
<comment type="caution">
    <text evidence="2">The sequence shown here is derived from an EMBL/GenBank/DDBJ whole genome shotgun (WGS) entry which is preliminary data.</text>
</comment>
<accession>A0A3M7SIJ8</accession>